<keyword evidence="2" id="KW-0732">Signal</keyword>
<dbReference type="Proteomes" id="UP001432322">
    <property type="component" value="Unassembled WGS sequence"/>
</dbReference>
<reference evidence="3" key="1">
    <citation type="submission" date="2023-10" db="EMBL/GenBank/DDBJ databases">
        <title>Genome assembly of Pristionchus species.</title>
        <authorList>
            <person name="Yoshida K."/>
            <person name="Sommer R.J."/>
        </authorList>
    </citation>
    <scope>NUCLEOTIDE SEQUENCE</scope>
    <source>
        <strain evidence="3">RS5133</strain>
    </source>
</reference>
<evidence type="ECO:0000313" key="3">
    <source>
        <dbReference type="EMBL" id="GMT13340.1"/>
    </source>
</evidence>
<feature type="region of interest" description="Disordered" evidence="1">
    <location>
        <begin position="52"/>
        <end position="83"/>
    </location>
</feature>
<feature type="non-terminal residue" evidence="3">
    <location>
        <position position="1"/>
    </location>
</feature>
<accession>A0AAV5V1A3</accession>
<feature type="chain" id="PRO_5043517922" evidence="2">
    <location>
        <begin position="17"/>
        <end position="150"/>
    </location>
</feature>
<comment type="caution">
    <text evidence="3">The sequence shown here is derived from an EMBL/GenBank/DDBJ whole genome shotgun (WGS) entry which is preliminary data.</text>
</comment>
<evidence type="ECO:0000256" key="2">
    <source>
        <dbReference type="SAM" id="SignalP"/>
    </source>
</evidence>
<evidence type="ECO:0000313" key="4">
    <source>
        <dbReference type="Proteomes" id="UP001432322"/>
    </source>
</evidence>
<proteinExistence type="predicted"/>
<feature type="signal peptide" evidence="2">
    <location>
        <begin position="1"/>
        <end position="16"/>
    </location>
</feature>
<protein>
    <submittedName>
        <fullName evidence="3">Uncharacterized protein</fullName>
    </submittedName>
</protein>
<keyword evidence="4" id="KW-1185">Reference proteome</keyword>
<evidence type="ECO:0000256" key="1">
    <source>
        <dbReference type="SAM" id="MobiDB-lite"/>
    </source>
</evidence>
<name>A0AAV5V1A3_9BILA</name>
<dbReference type="EMBL" id="BTSY01000002">
    <property type="protein sequence ID" value="GMT13340.1"/>
    <property type="molecule type" value="Genomic_DNA"/>
</dbReference>
<feature type="non-terminal residue" evidence="3">
    <location>
        <position position="150"/>
    </location>
</feature>
<organism evidence="3 4">
    <name type="scientific">Pristionchus fissidentatus</name>
    <dbReference type="NCBI Taxonomy" id="1538716"/>
    <lineage>
        <taxon>Eukaryota</taxon>
        <taxon>Metazoa</taxon>
        <taxon>Ecdysozoa</taxon>
        <taxon>Nematoda</taxon>
        <taxon>Chromadorea</taxon>
        <taxon>Rhabditida</taxon>
        <taxon>Rhabditina</taxon>
        <taxon>Diplogasteromorpha</taxon>
        <taxon>Diplogasteroidea</taxon>
        <taxon>Neodiplogasteridae</taxon>
        <taxon>Pristionchus</taxon>
    </lineage>
</organism>
<sequence length="150" mass="16758">RSILVIALLGAAIVYAQEDDDQRRRARVVHTPPQTVLALDKIIGSAELNPLEKNAENAKVVRPRHKAHKSANVTTTDLPEVNFPESAEKFADEGAETPIEDTVVEANTEKANTEPEKDEVNSELEKLRHKKQLTLDELHVAEFFNGEEKE</sequence>
<dbReference type="AlphaFoldDB" id="A0AAV5V1A3"/>
<gene>
    <name evidence="3" type="ORF">PFISCL1PPCAC_4637</name>
</gene>